<dbReference type="OrthoDB" id="7586068at2"/>
<evidence type="ECO:0000313" key="4">
    <source>
        <dbReference type="EMBL" id="MXP41406.1"/>
    </source>
</evidence>
<evidence type="ECO:0000256" key="2">
    <source>
        <dbReference type="SAM" id="SignalP"/>
    </source>
</evidence>
<feature type="chain" id="PRO_5026050786" evidence="2">
    <location>
        <begin position="21"/>
        <end position="145"/>
    </location>
</feature>
<protein>
    <submittedName>
        <fullName evidence="4">DUF4168 domain-containing protein</fullName>
    </submittedName>
</protein>
<feature type="signal peptide" evidence="2">
    <location>
        <begin position="1"/>
        <end position="20"/>
    </location>
</feature>
<dbReference type="Proteomes" id="UP000469159">
    <property type="component" value="Unassembled WGS sequence"/>
</dbReference>
<organism evidence="4 5">
    <name type="scientific">Croceibacterium soli</name>
    <dbReference type="NCBI Taxonomy" id="1739690"/>
    <lineage>
        <taxon>Bacteria</taxon>
        <taxon>Pseudomonadati</taxon>
        <taxon>Pseudomonadota</taxon>
        <taxon>Alphaproteobacteria</taxon>
        <taxon>Sphingomonadales</taxon>
        <taxon>Erythrobacteraceae</taxon>
        <taxon>Croceibacterium</taxon>
    </lineage>
</organism>
<proteinExistence type="predicted"/>
<keyword evidence="2" id="KW-0732">Signal</keyword>
<feature type="region of interest" description="Disordered" evidence="1">
    <location>
        <begin position="25"/>
        <end position="64"/>
    </location>
</feature>
<gene>
    <name evidence="4" type="ORF">GRI75_07090</name>
</gene>
<dbReference type="EMBL" id="WTYK01000003">
    <property type="protein sequence ID" value="MXP41406.1"/>
    <property type="molecule type" value="Genomic_DNA"/>
</dbReference>
<evidence type="ECO:0000259" key="3">
    <source>
        <dbReference type="Pfam" id="PF13767"/>
    </source>
</evidence>
<dbReference type="RefSeq" id="WP_160746258.1">
    <property type="nucleotide sequence ID" value="NZ_WTYK01000003.1"/>
</dbReference>
<evidence type="ECO:0000313" key="5">
    <source>
        <dbReference type="Proteomes" id="UP000469159"/>
    </source>
</evidence>
<keyword evidence="5" id="KW-1185">Reference proteome</keyword>
<dbReference type="Pfam" id="PF13767">
    <property type="entry name" value="DUF4168"/>
    <property type="match status" value="1"/>
</dbReference>
<sequence length="145" mass="14235">MKRFLVMALGGALCSTMAHAQSAETEGAPDAAGAAQEAAPAAAAQEAAPAAEDPAPAAEAAATVEVTDAEVESFATATVKLQAIEADASLQGDQKQAAMAAAVKESGLEPVKYNQIAQAVGTDTALRAKVVEAMGKAKAAATPAG</sequence>
<dbReference type="InterPro" id="IPR025433">
    <property type="entry name" value="DUF4168"/>
</dbReference>
<name>A0A6I4USH3_9SPHN</name>
<comment type="caution">
    <text evidence="4">The sequence shown here is derived from an EMBL/GenBank/DDBJ whole genome shotgun (WGS) entry which is preliminary data.</text>
</comment>
<dbReference type="AlphaFoldDB" id="A0A6I4USH3"/>
<evidence type="ECO:0000256" key="1">
    <source>
        <dbReference type="SAM" id="MobiDB-lite"/>
    </source>
</evidence>
<reference evidence="4 5" key="1">
    <citation type="submission" date="2019-12" db="EMBL/GenBank/DDBJ databases">
        <title>Genomic-based taxomic classification of the family Erythrobacteraceae.</title>
        <authorList>
            <person name="Xu L."/>
        </authorList>
    </citation>
    <scope>NUCLEOTIDE SEQUENCE [LARGE SCALE GENOMIC DNA]</scope>
    <source>
        <strain evidence="4 5">MCCC 1K02066</strain>
    </source>
</reference>
<feature type="domain" description="DUF4168" evidence="3">
    <location>
        <begin position="95"/>
        <end position="130"/>
    </location>
</feature>
<accession>A0A6I4USH3</accession>